<evidence type="ECO:0000313" key="3">
    <source>
        <dbReference type="EMBL" id="OXA50533.1"/>
    </source>
</evidence>
<feature type="chain" id="PRO_5012917586" evidence="2">
    <location>
        <begin position="33"/>
        <end position="501"/>
    </location>
</feature>
<dbReference type="EMBL" id="LNIX01000009">
    <property type="protein sequence ID" value="OXA50533.1"/>
    <property type="molecule type" value="Genomic_DNA"/>
</dbReference>
<feature type="signal peptide" evidence="2">
    <location>
        <begin position="1"/>
        <end position="32"/>
    </location>
</feature>
<keyword evidence="1" id="KW-1133">Transmembrane helix</keyword>
<reference evidence="3 4" key="1">
    <citation type="submission" date="2015-12" db="EMBL/GenBank/DDBJ databases">
        <title>The genome of Folsomia candida.</title>
        <authorList>
            <person name="Faddeeva A."/>
            <person name="Derks M.F."/>
            <person name="Anvar Y."/>
            <person name="Smit S."/>
            <person name="Van Straalen N."/>
            <person name="Roelofs D."/>
        </authorList>
    </citation>
    <scope>NUCLEOTIDE SEQUENCE [LARGE SCALE GENOMIC DNA]</scope>
    <source>
        <strain evidence="3 4">VU population</strain>
        <tissue evidence="3">Whole body</tissue>
    </source>
</reference>
<evidence type="ECO:0000313" key="4">
    <source>
        <dbReference type="Proteomes" id="UP000198287"/>
    </source>
</evidence>
<keyword evidence="2" id="KW-0732">Signal</keyword>
<dbReference type="Proteomes" id="UP000198287">
    <property type="component" value="Unassembled WGS sequence"/>
</dbReference>
<evidence type="ECO:0000256" key="2">
    <source>
        <dbReference type="SAM" id="SignalP"/>
    </source>
</evidence>
<evidence type="ECO:0000256" key="1">
    <source>
        <dbReference type="SAM" id="Phobius"/>
    </source>
</evidence>
<keyword evidence="1" id="KW-0472">Membrane</keyword>
<organism evidence="3 4">
    <name type="scientific">Folsomia candida</name>
    <name type="common">Springtail</name>
    <dbReference type="NCBI Taxonomy" id="158441"/>
    <lineage>
        <taxon>Eukaryota</taxon>
        <taxon>Metazoa</taxon>
        <taxon>Ecdysozoa</taxon>
        <taxon>Arthropoda</taxon>
        <taxon>Hexapoda</taxon>
        <taxon>Collembola</taxon>
        <taxon>Entomobryomorpha</taxon>
        <taxon>Isotomoidea</taxon>
        <taxon>Isotomidae</taxon>
        <taxon>Proisotominae</taxon>
        <taxon>Folsomia</taxon>
    </lineage>
</organism>
<gene>
    <name evidence="3" type="ORF">Fcan01_14728</name>
</gene>
<sequence>MMNIHNCETLRTIFSLALTLLLLSGLVNVVSGFKYGPSLTSLESPVLKLEDYPNYSVLLPLTKSKITAYPYELAQEDARWRDIKAIVKAPEGFRVMMVVQVLYLGLGYDTKLEKDVGLKGCIDSIQIFEQGDLIEEICGSVNYTDKSAHPKTLTGPRTFLSKGSSIIVGLQFANRLRQSTDSHSLHLEYRHKIDIWSRKFSLGIAFTAFKQCDEVPKEEKFHPCDSLSEEDESHFIGNCIRASLFCDGVMNCANDFDNNQTIGSDEDAHYCESLQNSNKNDEISSPINFKPQDRYVHGHDDTFTATNVGENHHSNNFHHTELTLGPSSTVLLIVLTILSVMILGVIVRLCCTKCVGSPHHAPRLSTASETASSGSVWTVSPSCSSRISYHSSNSVGRNANFLPSFIFHSQCSRFDPGKDLPPSYYDLFPEETPKSATGTELQMTSLPTSNNDDSNVTNIIISDDNINSSANLIEETVLENLDNNNEPKLAENSIPENTRNC</sequence>
<keyword evidence="1" id="KW-0812">Transmembrane</keyword>
<dbReference type="AlphaFoldDB" id="A0A226DZ26"/>
<accession>A0A226DZ26</accession>
<feature type="transmembrane region" description="Helical" evidence="1">
    <location>
        <begin position="330"/>
        <end position="351"/>
    </location>
</feature>
<proteinExistence type="predicted"/>
<comment type="caution">
    <text evidence="3">The sequence shown here is derived from an EMBL/GenBank/DDBJ whole genome shotgun (WGS) entry which is preliminary data.</text>
</comment>
<protein>
    <submittedName>
        <fullName evidence="3">Uncharacterized protein</fullName>
    </submittedName>
</protein>
<keyword evidence="4" id="KW-1185">Reference proteome</keyword>
<name>A0A226DZ26_FOLCA</name>